<keyword evidence="2" id="KW-1185">Reference proteome</keyword>
<dbReference type="SUPFAM" id="SSF56672">
    <property type="entry name" value="DNA/RNA polymerases"/>
    <property type="match status" value="1"/>
</dbReference>
<dbReference type="PANTHER" id="PTHR33064:SF37">
    <property type="entry name" value="RIBONUCLEASE H"/>
    <property type="match status" value="1"/>
</dbReference>
<dbReference type="Proteomes" id="UP000735302">
    <property type="component" value="Unassembled WGS sequence"/>
</dbReference>
<dbReference type="InterPro" id="IPR051320">
    <property type="entry name" value="Viral_Replic_Matur_Polypro"/>
</dbReference>
<dbReference type="Gene3D" id="3.30.70.270">
    <property type="match status" value="1"/>
</dbReference>
<reference evidence="1 2" key="1">
    <citation type="journal article" date="2021" name="Elife">
        <title>Chloroplast acquisition without the gene transfer in kleptoplastic sea slugs, Plakobranchus ocellatus.</title>
        <authorList>
            <person name="Maeda T."/>
            <person name="Takahashi S."/>
            <person name="Yoshida T."/>
            <person name="Shimamura S."/>
            <person name="Takaki Y."/>
            <person name="Nagai Y."/>
            <person name="Toyoda A."/>
            <person name="Suzuki Y."/>
            <person name="Arimoto A."/>
            <person name="Ishii H."/>
            <person name="Satoh N."/>
            <person name="Nishiyama T."/>
            <person name="Hasebe M."/>
            <person name="Maruyama T."/>
            <person name="Minagawa J."/>
            <person name="Obokata J."/>
            <person name="Shigenobu S."/>
        </authorList>
    </citation>
    <scope>NUCLEOTIDE SEQUENCE [LARGE SCALE GENOMIC DNA]</scope>
</reference>
<evidence type="ECO:0000313" key="1">
    <source>
        <dbReference type="EMBL" id="GFO22118.1"/>
    </source>
</evidence>
<dbReference type="AlphaFoldDB" id="A0AAV4BRB1"/>
<dbReference type="InterPro" id="IPR043502">
    <property type="entry name" value="DNA/RNA_pol_sf"/>
</dbReference>
<organism evidence="1 2">
    <name type="scientific">Plakobranchus ocellatus</name>
    <dbReference type="NCBI Taxonomy" id="259542"/>
    <lineage>
        <taxon>Eukaryota</taxon>
        <taxon>Metazoa</taxon>
        <taxon>Spiralia</taxon>
        <taxon>Lophotrochozoa</taxon>
        <taxon>Mollusca</taxon>
        <taxon>Gastropoda</taxon>
        <taxon>Heterobranchia</taxon>
        <taxon>Euthyneura</taxon>
        <taxon>Panpulmonata</taxon>
        <taxon>Sacoglossa</taxon>
        <taxon>Placobranchoidea</taxon>
        <taxon>Plakobranchidae</taxon>
        <taxon>Plakobranchus</taxon>
    </lineage>
</organism>
<dbReference type="PANTHER" id="PTHR33064">
    <property type="entry name" value="POL PROTEIN"/>
    <property type="match status" value="1"/>
</dbReference>
<gene>
    <name evidence="1" type="ORF">PoB_004862300</name>
</gene>
<name>A0AAV4BRB1_9GAST</name>
<comment type="caution">
    <text evidence="1">The sequence shown here is derived from an EMBL/GenBank/DDBJ whole genome shotgun (WGS) entry which is preliminary data.</text>
</comment>
<evidence type="ECO:0000313" key="2">
    <source>
        <dbReference type="Proteomes" id="UP000735302"/>
    </source>
</evidence>
<proteinExistence type="predicted"/>
<protein>
    <submittedName>
        <fullName evidence="1">Retrovirus-related pol polyprotein from transposon 297</fullName>
    </submittedName>
</protein>
<dbReference type="InterPro" id="IPR043128">
    <property type="entry name" value="Rev_trsase/Diguanyl_cyclase"/>
</dbReference>
<dbReference type="EMBL" id="BLXT01005315">
    <property type="protein sequence ID" value="GFO22118.1"/>
    <property type="molecule type" value="Genomic_DNA"/>
</dbReference>
<sequence>MEVHAFLGLVGYYKESILNYAAISAPLSDLVRKGQPIPVTCDGARERVYNSLKAAVTCRPVLHLFDTDSWFVLRADASNQGLGEALRASYSLWPTPEKVVS</sequence>
<accession>A0AAV4BRB1</accession>